<dbReference type="GO" id="GO:0030731">
    <property type="term" value="F:guanidinoacetate N-methyltransferase activity"/>
    <property type="evidence" value="ECO:0007669"/>
    <property type="project" value="TreeGrafter"/>
</dbReference>
<dbReference type="PANTHER" id="PTHR32379">
    <property type="entry name" value="GUANIDINOACETATE N-METHYLTRANSFERASE"/>
    <property type="match status" value="1"/>
</dbReference>
<dbReference type="Proteomes" id="UP000032545">
    <property type="component" value="Unassembled WGS sequence"/>
</dbReference>
<reference evidence="2" key="1">
    <citation type="submission" date="2015-02" db="EMBL/GenBank/DDBJ databases">
        <title>Draft Genome of Frankia sp. CpI1-S.</title>
        <authorList>
            <person name="Oshone R.T."/>
            <person name="Ngom M."/>
            <person name="Ghodhbane-Gtari F."/>
            <person name="Gtari M."/>
            <person name="Morris K."/>
            <person name="Thomas K."/>
            <person name="Sen A."/>
            <person name="Tisa L.S."/>
        </authorList>
    </citation>
    <scope>NUCLEOTIDE SEQUENCE [LARGE SCALE GENOMIC DNA]</scope>
    <source>
        <strain evidence="2">CpI1-S</strain>
    </source>
</reference>
<keyword evidence="2" id="KW-1185">Reference proteome</keyword>
<dbReference type="GO" id="GO:0032259">
    <property type="term" value="P:methylation"/>
    <property type="evidence" value="ECO:0007669"/>
    <property type="project" value="UniProtKB-KW"/>
</dbReference>
<protein>
    <submittedName>
        <fullName evidence="1">Methyltransferase domain</fullName>
    </submittedName>
</protein>
<dbReference type="CDD" id="cd02440">
    <property type="entry name" value="AdoMet_MTases"/>
    <property type="match status" value="1"/>
</dbReference>
<keyword evidence="1" id="KW-0808">Transferase</keyword>
<dbReference type="RefSeq" id="WP_044884492.1">
    <property type="nucleotide sequence ID" value="NZ_JYFN01000010.1"/>
</dbReference>
<dbReference type="PANTHER" id="PTHR32379:SF1">
    <property type="entry name" value="GUANIDINOACETATE N-METHYLTRANSFERASE"/>
    <property type="match status" value="1"/>
</dbReference>
<proteinExistence type="predicted"/>
<reference evidence="1 2" key="2">
    <citation type="journal article" date="2016" name="Genome Announc.">
        <title>Permanent Draft Genome Sequences for Two Variants of Frankia sp. Strain CpI1, the First Frankia Strain Isolated from Root Nodules of Comptonia peregrina.</title>
        <authorList>
            <person name="Oshone R."/>
            <person name="Hurst S.G.IV."/>
            <person name="Abebe-Akele F."/>
            <person name="Simpson S."/>
            <person name="Morris K."/>
            <person name="Thomas W.K."/>
            <person name="Tisa L.S."/>
        </authorList>
    </citation>
    <scope>NUCLEOTIDE SEQUENCE [LARGE SCALE GENOMIC DNA]</scope>
    <source>
        <strain evidence="2">CpI1-S</strain>
    </source>
</reference>
<organism evidence="1 2">
    <name type="scientific">Frankia torreyi</name>
    <dbReference type="NCBI Taxonomy" id="1856"/>
    <lineage>
        <taxon>Bacteria</taxon>
        <taxon>Bacillati</taxon>
        <taxon>Actinomycetota</taxon>
        <taxon>Actinomycetes</taxon>
        <taxon>Frankiales</taxon>
        <taxon>Frankiaceae</taxon>
        <taxon>Frankia</taxon>
    </lineage>
</organism>
<dbReference type="GO" id="GO:0005737">
    <property type="term" value="C:cytoplasm"/>
    <property type="evidence" value="ECO:0007669"/>
    <property type="project" value="TreeGrafter"/>
</dbReference>
<dbReference type="EMBL" id="JYFN01000010">
    <property type="protein sequence ID" value="KJE23878.1"/>
    <property type="molecule type" value="Genomic_DNA"/>
</dbReference>
<comment type="caution">
    <text evidence="1">The sequence shown here is derived from an EMBL/GenBank/DDBJ whole genome shotgun (WGS) entry which is preliminary data.</text>
</comment>
<dbReference type="InterPro" id="IPR029063">
    <property type="entry name" value="SAM-dependent_MTases_sf"/>
</dbReference>
<evidence type="ECO:0000313" key="1">
    <source>
        <dbReference type="EMBL" id="KJE23878.1"/>
    </source>
</evidence>
<sequence>MLRRAAKFEVTLNPTAQSLLAPMSAEPRQFLLDRALDEFVADLGALDEAAEAMVPGAARPRIDTAIDAASPAVVDGTLLVSGQEVMQTWEAPLMRALAQAVTRPGGVVLEIGFGLGLSAGFVQEIGPAHHVIVEANPQTAAVAEQWARADGRRGVEIVIGRWQDVLAGLGRFDGILFDTYPMDETEVDEYVMRDATFAEHFFAPAAAALTDGGAFTYYSNEIDSVSRRHQRALLRHFRTFAVEIVDGLRPPADCSYWWAPSMAVIVARGSRRS</sequence>
<dbReference type="OrthoDB" id="9804312at2"/>
<gene>
    <name evidence="1" type="ORF">FF36_01811</name>
</gene>
<dbReference type="InterPro" id="IPR051038">
    <property type="entry name" value="RMT2/GAMT_Mtase"/>
</dbReference>
<name>A0A0D8BI05_9ACTN</name>
<dbReference type="PATRIC" id="fig|1502723.3.peg.6937"/>
<dbReference type="GO" id="GO:0006601">
    <property type="term" value="P:creatine biosynthetic process"/>
    <property type="evidence" value="ECO:0007669"/>
    <property type="project" value="TreeGrafter"/>
</dbReference>
<keyword evidence="1" id="KW-0489">Methyltransferase</keyword>
<dbReference type="AlphaFoldDB" id="A0A0D8BI05"/>
<dbReference type="SUPFAM" id="SSF53335">
    <property type="entry name" value="S-adenosyl-L-methionine-dependent methyltransferases"/>
    <property type="match status" value="1"/>
</dbReference>
<accession>A0A0D8BI05</accession>
<evidence type="ECO:0000313" key="2">
    <source>
        <dbReference type="Proteomes" id="UP000032545"/>
    </source>
</evidence>
<dbReference type="Gene3D" id="3.40.50.150">
    <property type="entry name" value="Vaccinia Virus protein VP39"/>
    <property type="match status" value="1"/>
</dbReference>